<accession>A0A5J4WSB5</accession>
<protein>
    <submittedName>
        <fullName evidence="1">Uncharacterized protein</fullName>
    </submittedName>
</protein>
<name>A0A5J4WSB5_9EUKA</name>
<comment type="caution">
    <text evidence="1">The sequence shown here is derived from an EMBL/GenBank/DDBJ whole genome shotgun (WGS) entry which is preliminary data.</text>
</comment>
<evidence type="ECO:0000313" key="2">
    <source>
        <dbReference type="Proteomes" id="UP000324800"/>
    </source>
</evidence>
<evidence type="ECO:0000313" key="1">
    <source>
        <dbReference type="EMBL" id="KAA6397693.1"/>
    </source>
</evidence>
<gene>
    <name evidence="1" type="ORF">EZS28_006780</name>
</gene>
<organism evidence="1 2">
    <name type="scientific">Streblomastix strix</name>
    <dbReference type="NCBI Taxonomy" id="222440"/>
    <lineage>
        <taxon>Eukaryota</taxon>
        <taxon>Metamonada</taxon>
        <taxon>Preaxostyla</taxon>
        <taxon>Oxymonadida</taxon>
        <taxon>Streblomastigidae</taxon>
        <taxon>Streblomastix</taxon>
    </lineage>
</organism>
<proteinExistence type="predicted"/>
<reference evidence="1 2" key="1">
    <citation type="submission" date="2019-03" db="EMBL/GenBank/DDBJ databases">
        <title>Single cell metagenomics reveals metabolic interactions within the superorganism composed of flagellate Streblomastix strix and complex community of Bacteroidetes bacteria on its surface.</title>
        <authorList>
            <person name="Treitli S.C."/>
            <person name="Kolisko M."/>
            <person name="Husnik F."/>
            <person name="Keeling P."/>
            <person name="Hampl V."/>
        </authorList>
    </citation>
    <scope>NUCLEOTIDE SEQUENCE [LARGE SCALE GENOMIC DNA]</scope>
    <source>
        <strain evidence="1">ST1C</strain>
    </source>
</reference>
<sequence length="80" mass="9154">MDHQKAQAARLRGWNTTMIMNKTAIPDINWWIMKLRSNVTAHFAQTLSEMIVTTDASPNRKDSIIEKGKEMISIAHGTWN</sequence>
<dbReference type="EMBL" id="SNRW01001121">
    <property type="protein sequence ID" value="KAA6397693.1"/>
    <property type="molecule type" value="Genomic_DNA"/>
</dbReference>
<dbReference type="AlphaFoldDB" id="A0A5J4WSB5"/>
<dbReference type="Proteomes" id="UP000324800">
    <property type="component" value="Unassembled WGS sequence"/>
</dbReference>